<dbReference type="PANTHER" id="PTHR42782:SF4">
    <property type="entry name" value="DUF455 DOMAIN-CONTAINING PROTEIN"/>
    <property type="match status" value="1"/>
</dbReference>
<name>A0A1W1CI75_9ZZZZ</name>
<sequence>MNFYTRLEQAISTDDIPTKTEITAECLAYYNQNEIRENKDFIPKIFSQPSYFNRCQIVAQKDLRHRKDFDTDEGLAVLVHSIAHIEYSAIDLALDAVYRYRNMPKQYTIDWLDVASDEIRHFKMLETLLHELGFAYGNFPVYSGLFDAGNNTRENILDRMAIVPRYFEASGLDVGPQIVKKLANKHKIPNVKKLIDILEIIYEEEIDHVLKGDRWFKYLCEKEGKEVSVYFEILERYRLLEKHRPHLNAKGRKEAGFSCDEILKLGAKDCE</sequence>
<evidence type="ECO:0000313" key="1">
    <source>
        <dbReference type="EMBL" id="SFV65371.1"/>
    </source>
</evidence>
<dbReference type="InterPro" id="IPR007402">
    <property type="entry name" value="DUF455"/>
</dbReference>
<dbReference type="CDD" id="cd00657">
    <property type="entry name" value="Ferritin_like"/>
    <property type="match status" value="1"/>
</dbReference>
<proteinExistence type="predicted"/>
<dbReference type="InterPro" id="IPR009078">
    <property type="entry name" value="Ferritin-like_SF"/>
</dbReference>
<dbReference type="EMBL" id="FPHM01000093">
    <property type="protein sequence ID" value="SFV65371.1"/>
    <property type="molecule type" value="Genomic_DNA"/>
</dbReference>
<dbReference type="PANTHER" id="PTHR42782">
    <property type="entry name" value="SI:CH73-314G15.3"/>
    <property type="match status" value="1"/>
</dbReference>
<accession>A0A1W1CI75</accession>
<dbReference type="SUPFAM" id="SSF47240">
    <property type="entry name" value="Ferritin-like"/>
    <property type="match status" value="1"/>
</dbReference>
<dbReference type="PIRSF" id="PIRSF012318">
    <property type="entry name" value="UCP012318"/>
    <property type="match status" value="1"/>
</dbReference>
<protein>
    <submittedName>
        <fullName evidence="1">COG2833: uncharacterized protein</fullName>
    </submittedName>
</protein>
<gene>
    <name evidence="1" type="ORF">MNB_SV-13-1596</name>
</gene>
<dbReference type="InterPro" id="IPR011197">
    <property type="entry name" value="UCP012318"/>
</dbReference>
<dbReference type="Pfam" id="PF04305">
    <property type="entry name" value="DUF455"/>
    <property type="match status" value="1"/>
</dbReference>
<reference evidence="1" key="1">
    <citation type="submission" date="2016-10" db="EMBL/GenBank/DDBJ databases">
        <authorList>
            <person name="de Groot N.N."/>
        </authorList>
    </citation>
    <scope>NUCLEOTIDE SEQUENCE</scope>
</reference>
<dbReference type="AlphaFoldDB" id="A0A1W1CI75"/>
<organism evidence="1">
    <name type="scientific">hydrothermal vent metagenome</name>
    <dbReference type="NCBI Taxonomy" id="652676"/>
    <lineage>
        <taxon>unclassified sequences</taxon>
        <taxon>metagenomes</taxon>
        <taxon>ecological metagenomes</taxon>
    </lineage>
</organism>